<dbReference type="InterPro" id="IPR010982">
    <property type="entry name" value="Lambda_DNA-bd_dom_sf"/>
</dbReference>
<dbReference type="EMBL" id="CP154878">
    <property type="protein sequence ID" value="XBG95968.1"/>
    <property type="molecule type" value="Genomic_DNA"/>
</dbReference>
<proteinExistence type="predicted"/>
<dbReference type="Pfam" id="PF01381">
    <property type="entry name" value="HTH_3"/>
    <property type="match status" value="1"/>
</dbReference>
<dbReference type="AlphaFoldDB" id="A0AAU7C4A5"/>
<dbReference type="RefSeq" id="WP_272223378.1">
    <property type="nucleotide sequence ID" value="NZ_CP154878.1"/>
</dbReference>
<accession>A0AAU7C4A5</accession>
<dbReference type="KEGG" id="lalo:ABC765_02255"/>
<dbReference type="GO" id="GO:0003677">
    <property type="term" value="F:DNA binding"/>
    <property type="evidence" value="ECO:0007669"/>
    <property type="project" value="InterPro"/>
</dbReference>
<dbReference type="InterPro" id="IPR001387">
    <property type="entry name" value="Cro/C1-type_HTH"/>
</dbReference>
<organism evidence="2">
    <name type="scientific">Limosilactobacillus allomucosae</name>
    <dbReference type="NCBI Taxonomy" id="3142938"/>
    <lineage>
        <taxon>Bacteria</taxon>
        <taxon>Bacillati</taxon>
        <taxon>Bacillota</taxon>
        <taxon>Bacilli</taxon>
        <taxon>Lactobacillales</taxon>
        <taxon>Lactobacillaceae</taxon>
        <taxon>Limosilactobacillus</taxon>
    </lineage>
</organism>
<reference evidence="2" key="1">
    <citation type="submission" date="2024-04" db="EMBL/GenBank/DDBJ databases">
        <title>Limosilactobacillus allomucosae sp. nov., a novel species isolated from wild boar faecal samples as a potential probiotics for domestic pigs.</title>
        <authorList>
            <person name="Chen B."/>
        </authorList>
    </citation>
    <scope>NUCLEOTIDE SEQUENCE</scope>
    <source>
        <strain evidence="2">WILCCON 0051</strain>
    </source>
</reference>
<name>A0AAU7C4A5_9LACO</name>
<evidence type="ECO:0000259" key="1">
    <source>
        <dbReference type="Pfam" id="PF01381"/>
    </source>
</evidence>
<gene>
    <name evidence="2" type="ORF">ABC765_02255</name>
</gene>
<dbReference type="CDD" id="cd00093">
    <property type="entry name" value="HTH_XRE"/>
    <property type="match status" value="1"/>
</dbReference>
<dbReference type="SUPFAM" id="SSF47413">
    <property type="entry name" value="lambda repressor-like DNA-binding domains"/>
    <property type="match status" value="1"/>
</dbReference>
<sequence>MMQLTDSQVIAIKRKRGELSLSIGDLARQTGVNRWTLSDILSNDHRHVSKATYQNLTNWLIDTYAAGESKTDYETVKGVK</sequence>
<evidence type="ECO:0000313" key="2">
    <source>
        <dbReference type="EMBL" id="XBG95968.1"/>
    </source>
</evidence>
<protein>
    <submittedName>
        <fullName evidence="2">Helix-turn-helix transcriptional regulator</fullName>
    </submittedName>
</protein>
<feature type="domain" description="HTH cro/C1-type" evidence="1">
    <location>
        <begin position="12"/>
        <end position="53"/>
    </location>
</feature>